<organism evidence="1 2">
    <name type="scientific">Anaerotignum neopropionicum</name>
    <dbReference type="NCBI Taxonomy" id="36847"/>
    <lineage>
        <taxon>Bacteria</taxon>
        <taxon>Bacillati</taxon>
        <taxon>Bacillota</taxon>
        <taxon>Clostridia</taxon>
        <taxon>Lachnospirales</taxon>
        <taxon>Anaerotignaceae</taxon>
        <taxon>Anaerotignum</taxon>
    </lineage>
</organism>
<protein>
    <submittedName>
        <fullName evidence="1">Dephospho-CoA kinase/protein folding accessory domain-containing protein</fullName>
    </submittedName>
</protein>
<dbReference type="EMBL" id="LRVM01000005">
    <property type="protein sequence ID" value="KXL52800.1"/>
    <property type="molecule type" value="Genomic_DNA"/>
</dbReference>
<dbReference type="Pfam" id="PF04229">
    <property type="entry name" value="GrpB"/>
    <property type="match status" value="1"/>
</dbReference>
<keyword evidence="1" id="KW-0418">Kinase</keyword>
<name>A0A136WE64_9FIRM</name>
<gene>
    <name evidence="1" type="ORF">CLNEO_18220</name>
</gene>
<dbReference type="GO" id="GO:0016301">
    <property type="term" value="F:kinase activity"/>
    <property type="evidence" value="ECO:0007669"/>
    <property type="project" value="UniProtKB-KW"/>
</dbReference>
<dbReference type="InterPro" id="IPR007344">
    <property type="entry name" value="GrpB/CoaE"/>
</dbReference>
<evidence type="ECO:0000313" key="1">
    <source>
        <dbReference type="EMBL" id="KXL52800.1"/>
    </source>
</evidence>
<proteinExistence type="predicted"/>
<dbReference type="InterPro" id="IPR043519">
    <property type="entry name" value="NT_sf"/>
</dbReference>
<reference evidence="1 2" key="1">
    <citation type="submission" date="2016-01" db="EMBL/GenBank/DDBJ databases">
        <title>Genome sequence of Clostridium neopropionicum X4, DSM-3847.</title>
        <authorList>
            <person name="Poehlein A."/>
            <person name="Beck M.H."/>
            <person name="Bengelsdorf F.R."/>
            <person name="Daniel R."/>
            <person name="Duerre P."/>
        </authorList>
    </citation>
    <scope>NUCLEOTIDE SEQUENCE [LARGE SCALE GENOMIC DNA]</scope>
    <source>
        <strain evidence="1 2">DSM-3847</strain>
    </source>
</reference>
<dbReference type="STRING" id="36847.CLNEO_18220"/>
<dbReference type="PANTHER" id="PTHR34822:SF1">
    <property type="entry name" value="GRPB FAMILY PROTEIN"/>
    <property type="match status" value="1"/>
</dbReference>
<keyword evidence="2" id="KW-1185">Reference proteome</keyword>
<evidence type="ECO:0000313" key="2">
    <source>
        <dbReference type="Proteomes" id="UP000070539"/>
    </source>
</evidence>
<dbReference type="PATRIC" id="fig|36847.3.peg.2143"/>
<accession>A0A136WE64</accession>
<keyword evidence="1" id="KW-0808">Transferase</keyword>
<dbReference type="Gene3D" id="3.30.460.10">
    <property type="entry name" value="Beta Polymerase, domain 2"/>
    <property type="match status" value="1"/>
</dbReference>
<dbReference type="RefSeq" id="WP_066087787.1">
    <property type="nucleotide sequence ID" value="NZ_LRVM01000005.1"/>
</dbReference>
<dbReference type="Proteomes" id="UP000070539">
    <property type="component" value="Unassembled WGS sequence"/>
</dbReference>
<comment type="caution">
    <text evidence="1">The sequence shown here is derived from an EMBL/GenBank/DDBJ whole genome shotgun (WGS) entry which is preliminary data.</text>
</comment>
<sequence>MSKPLSEMSLQELWQLFPIILTEHQEQWKDWFEEEEADLHKLFSQKQVIRISHIGSTSIKGIWAKPTIDILVEVSPKCDLNEAKHVLIAHGYISMSESENRISLNKGYSVSGFAQKVFHLHLRYLGDNDELYFRDFLDDNPEIAKEYEKLKLFLWKKYKHDRDGYTQSKATFILEHTKRAKKKYGNRY</sequence>
<dbReference type="PANTHER" id="PTHR34822">
    <property type="entry name" value="GRPB DOMAIN PROTEIN (AFU_ORTHOLOGUE AFUA_1G01530)"/>
    <property type="match status" value="1"/>
</dbReference>
<dbReference type="SUPFAM" id="SSF81301">
    <property type="entry name" value="Nucleotidyltransferase"/>
    <property type="match status" value="1"/>
</dbReference>
<dbReference type="AlphaFoldDB" id="A0A136WE64"/>
<dbReference type="OrthoDB" id="9799092at2"/>